<proteinExistence type="predicted"/>
<comment type="caution">
    <text evidence="1">The sequence shown here is derived from an EMBL/GenBank/DDBJ whole genome shotgun (WGS) entry which is preliminary data.</text>
</comment>
<protein>
    <submittedName>
        <fullName evidence="1">Uncharacterized protein</fullName>
    </submittedName>
</protein>
<organism evidence="1 2">
    <name type="scientific">Pseudomonas zhanjiangensis</name>
    <dbReference type="NCBI Taxonomy" id="3239015"/>
    <lineage>
        <taxon>Bacteria</taxon>
        <taxon>Pseudomonadati</taxon>
        <taxon>Pseudomonadota</taxon>
        <taxon>Gammaproteobacteria</taxon>
        <taxon>Pseudomonadales</taxon>
        <taxon>Pseudomonadaceae</taxon>
        <taxon>Pseudomonas</taxon>
    </lineage>
</organism>
<name>A0ABV3YXJ7_9PSED</name>
<sequence>MTAKEQQLTDLLTLASRSVTHLTAALTSLSFDLLRSTDPGVRAAGSRMIVRMQSVSEELDQQWELIAELTGVEQPARVDGVVEVQLHSAT</sequence>
<dbReference type="EMBL" id="JBFTEG010000019">
    <property type="protein sequence ID" value="MEX6504062.1"/>
    <property type="molecule type" value="Genomic_DNA"/>
</dbReference>
<accession>A0ABV3YXJ7</accession>
<dbReference type="Proteomes" id="UP001560296">
    <property type="component" value="Unassembled WGS sequence"/>
</dbReference>
<dbReference type="RefSeq" id="WP_369289002.1">
    <property type="nucleotide sequence ID" value="NZ_JBFTEG010000019.1"/>
</dbReference>
<reference evidence="1 2" key="1">
    <citation type="submission" date="2024-07" db="EMBL/GenBank/DDBJ databases">
        <authorList>
            <person name="Li M."/>
        </authorList>
    </citation>
    <scope>NUCLEOTIDE SEQUENCE [LARGE SCALE GENOMIC DNA]</scope>
    <source>
        <strain evidence="1 2">25A3E</strain>
    </source>
</reference>
<keyword evidence="2" id="KW-1185">Reference proteome</keyword>
<gene>
    <name evidence="1" type="ORF">AB5S05_18525</name>
</gene>
<evidence type="ECO:0000313" key="2">
    <source>
        <dbReference type="Proteomes" id="UP001560296"/>
    </source>
</evidence>
<evidence type="ECO:0000313" key="1">
    <source>
        <dbReference type="EMBL" id="MEX6504062.1"/>
    </source>
</evidence>